<accession>A0A4S8X7B5</accession>
<protein>
    <submittedName>
        <fullName evidence="3">Uncharacterized protein</fullName>
    </submittedName>
</protein>
<gene>
    <name evidence="3" type="ORF">D6D22_08189</name>
</gene>
<evidence type="ECO:0000256" key="1">
    <source>
        <dbReference type="SAM" id="Coils"/>
    </source>
</evidence>
<evidence type="ECO:0000256" key="2">
    <source>
        <dbReference type="SAM" id="MobiDB-lite"/>
    </source>
</evidence>
<evidence type="ECO:0000313" key="4">
    <source>
        <dbReference type="Proteomes" id="UP000310687"/>
    </source>
</evidence>
<reference evidence="3 4" key="1">
    <citation type="submission" date="2018-10" db="EMBL/GenBank/DDBJ databases">
        <title>Fifty Aureobasidium pullulans genomes reveal a recombining polyextremotolerant generalist.</title>
        <authorList>
            <person name="Gostincar C."/>
            <person name="Turk M."/>
            <person name="Zajc J."/>
            <person name="Gunde-Cimerman N."/>
        </authorList>
    </citation>
    <scope>NUCLEOTIDE SEQUENCE [LARGE SCALE GENOMIC DNA]</scope>
    <source>
        <strain evidence="3 4">EXF-11013</strain>
    </source>
</reference>
<comment type="caution">
    <text evidence="3">The sequence shown here is derived from an EMBL/GenBank/DDBJ whole genome shotgun (WGS) entry which is preliminary data.</text>
</comment>
<organism evidence="3 4">
    <name type="scientific">Aureobasidium pullulans</name>
    <name type="common">Black yeast</name>
    <name type="synonym">Pullularia pullulans</name>
    <dbReference type="NCBI Taxonomy" id="5580"/>
    <lineage>
        <taxon>Eukaryota</taxon>
        <taxon>Fungi</taxon>
        <taxon>Dikarya</taxon>
        <taxon>Ascomycota</taxon>
        <taxon>Pezizomycotina</taxon>
        <taxon>Dothideomycetes</taxon>
        <taxon>Dothideomycetidae</taxon>
        <taxon>Dothideales</taxon>
        <taxon>Saccotheciaceae</taxon>
        <taxon>Aureobasidium</taxon>
    </lineage>
</organism>
<feature type="region of interest" description="Disordered" evidence="2">
    <location>
        <begin position="1"/>
        <end position="28"/>
    </location>
</feature>
<dbReference type="EMBL" id="QZAL01000159">
    <property type="protein sequence ID" value="THW35349.1"/>
    <property type="molecule type" value="Genomic_DNA"/>
</dbReference>
<evidence type="ECO:0000313" key="3">
    <source>
        <dbReference type="EMBL" id="THW35349.1"/>
    </source>
</evidence>
<dbReference type="Proteomes" id="UP000310687">
    <property type="component" value="Unassembled WGS sequence"/>
</dbReference>
<sequence>MSGNAPSDDEKTMSSQTPQEEPGATVLQNEADSVGILQMFRLLNAYSSQQTEDQRPQGPSEDDLRYMVINLDLQLLVIRSRLNVYANLLLIRNLARQSTPVSSEICVDQLSIQQILDLRRILVYDIKEVKCLAALRENNKRHSRELDEAEKALRSAKEVVDPGFWELMNGHVQKHRGLSRLLATRIHRLRRTYENN</sequence>
<dbReference type="AlphaFoldDB" id="A0A4S8X7B5"/>
<keyword evidence="1" id="KW-0175">Coiled coil</keyword>
<name>A0A4S8X7B5_AURPU</name>
<feature type="coiled-coil region" evidence="1">
    <location>
        <begin position="132"/>
        <end position="159"/>
    </location>
</feature>
<proteinExistence type="predicted"/>